<evidence type="ECO:0000313" key="3">
    <source>
        <dbReference type="Proteomes" id="UP000275385"/>
    </source>
</evidence>
<dbReference type="Proteomes" id="UP000275385">
    <property type="component" value="Unassembled WGS sequence"/>
</dbReference>
<feature type="compositionally biased region" description="Polar residues" evidence="1">
    <location>
        <begin position="104"/>
        <end position="124"/>
    </location>
</feature>
<feature type="compositionally biased region" description="Low complexity" evidence="1">
    <location>
        <begin position="125"/>
        <end position="143"/>
    </location>
</feature>
<organism evidence="2 3">
    <name type="scientific">Coniochaeta pulveracea</name>
    <dbReference type="NCBI Taxonomy" id="177199"/>
    <lineage>
        <taxon>Eukaryota</taxon>
        <taxon>Fungi</taxon>
        <taxon>Dikarya</taxon>
        <taxon>Ascomycota</taxon>
        <taxon>Pezizomycotina</taxon>
        <taxon>Sordariomycetes</taxon>
        <taxon>Sordariomycetidae</taxon>
        <taxon>Coniochaetales</taxon>
        <taxon>Coniochaetaceae</taxon>
        <taxon>Coniochaeta</taxon>
    </lineage>
</organism>
<feature type="region of interest" description="Disordered" evidence="1">
    <location>
        <begin position="24"/>
        <end position="427"/>
    </location>
</feature>
<dbReference type="AlphaFoldDB" id="A0A420Y8R1"/>
<evidence type="ECO:0000256" key="1">
    <source>
        <dbReference type="SAM" id="MobiDB-lite"/>
    </source>
</evidence>
<feature type="compositionally biased region" description="Polar residues" evidence="1">
    <location>
        <begin position="247"/>
        <end position="262"/>
    </location>
</feature>
<dbReference type="EMBL" id="QVQW01000033">
    <property type="protein sequence ID" value="RKU44197.1"/>
    <property type="molecule type" value="Genomic_DNA"/>
</dbReference>
<protein>
    <submittedName>
        <fullName evidence="2">Uncharacterized protein</fullName>
    </submittedName>
</protein>
<sequence length="427" mass="44610">METINNLAKTAVNTANSAVNAVWGSSEEPVSGKQGNVAAGEPYDAGNIEPKESTSTGLASTVDKVVPTELGSKIGLGRDSQQQQTSHHEHGISSGVTGPEKFIEQSQPVRENTGYDNATGSIPKSTSTSHHTSSGLSSGVTGSERVIAETQPARENTGYDNSGAQTSETALRPKKVSSVDTPSYDNDSSSYERTTTYEGEPRFGYGSSTDRSSSARENVSSFRDEDNASSSLGNAGYEGSGPHKEFGSSTGPTDQSKGQQDIRSPDDAQTHPQVSHKRDNVDDADGGVDADTNPEKVKGPGPRPVAEVAKEHGGDAGKATGNEKVAAADDEDDGDGPQKTSHGEGTGEKYVKTSGLAADGGDFDATKPGAGREADRLLETKGVHRDVSDPNKPAAVDKSAGTSGHEEHKEKTSLKDKIKDKLHRHGH</sequence>
<feature type="compositionally biased region" description="Basic and acidic residues" evidence="1">
    <location>
        <begin position="404"/>
        <end position="419"/>
    </location>
</feature>
<accession>A0A420Y8R1</accession>
<proteinExistence type="predicted"/>
<feature type="compositionally biased region" description="Basic and acidic residues" evidence="1">
    <location>
        <begin position="370"/>
        <end position="389"/>
    </location>
</feature>
<name>A0A420Y8R1_9PEZI</name>
<feature type="compositionally biased region" description="Basic and acidic residues" evidence="1">
    <location>
        <begin position="341"/>
        <end position="351"/>
    </location>
</feature>
<feature type="compositionally biased region" description="Polar residues" evidence="1">
    <location>
        <begin position="206"/>
        <end position="221"/>
    </location>
</feature>
<evidence type="ECO:0000313" key="2">
    <source>
        <dbReference type="EMBL" id="RKU44197.1"/>
    </source>
</evidence>
<feature type="compositionally biased region" description="Polar residues" evidence="1">
    <location>
        <begin position="158"/>
        <end position="169"/>
    </location>
</feature>
<reference evidence="2 3" key="1">
    <citation type="submission" date="2018-08" db="EMBL/GenBank/DDBJ databases">
        <title>Draft genome of the lignicolous fungus Coniochaeta pulveracea.</title>
        <authorList>
            <person name="Borstlap C.J."/>
            <person name="De Witt R.N."/>
            <person name="Botha A."/>
            <person name="Volschenk H."/>
        </authorList>
    </citation>
    <scope>NUCLEOTIDE SEQUENCE [LARGE SCALE GENOMIC DNA]</scope>
    <source>
        <strain evidence="2 3">CAB683</strain>
    </source>
</reference>
<gene>
    <name evidence="2" type="ORF">DL546_001435</name>
</gene>
<dbReference type="OrthoDB" id="5388207at2759"/>
<dbReference type="STRING" id="177199.A0A420Y8R1"/>
<keyword evidence="3" id="KW-1185">Reference proteome</keyword>
<feature type="compositionally biased region" description="Polar residues" evidence="1">
    <location>
        <begin position="178"/>
        <end position="197"/>
    </location>
</feature>
<comment type="caution">
    <text evidence="2">The sequence shown here is derived from an EMBL/GenBank/DDBJ whole genome shotgun (WGS) entry which is preliminary data.</text>
</comment>